<name>A0ABR2YN60_9CHLO</name>
<feature type="compositionally biased region" description="Low complexity" evidence="1">
    <location>
        <begin position="130"/>
        <end position="165"/>
    </location>
</feature>
<keyword evidence="3" id="KW-1185">Reference proteome</keyword>
<feature type="compositionally biased region" description="Polar residues" evidence="1">
    <location>
        <begin position="240"/>
        <end position="289"/>
    </location>
</feature>
<accession>A0ABR2YN60</accession>
<organism evidence="2 3">
    <name type="scientific">Coccomyxa subellipsoidea</name>
    <dbReference type="NCBI Taxonomy" id="248742"/>
    <lineage>
        <taxon>Eukaryota</taxon>
        <taxon>Viridiplantae</taxon>
        <taxon>Chlorophyta</taxon>
        <taxon>core chlorophytes</taxon>
        <taxon>Trebouxiophyceae</taxon>
        <taxon>Trebouxiophyceae incertae sedis</taxon>
        <taxon>Coccomyxaceae</taxon>
        <taxon>Coccomyxa</taxon>
    </lineage>
</organism>
<feature type="compositionally biased region" description="Low complexity" evidence="1">
    <location>
        <begin position="588"/>
        <end position="621"/>
    </location>
</feature>
<proteinExistence type="predicted"/>
<feature type="compositionally biased region" description="Low complexity" evidence="1">
    <location>
        <begin position="175"/>
        <end position="198"/>
    </location>
</feature>
<protein>
    <submittedName>
        <fullName evidence="2">Uncharacterized protein</fullName>
    </submittedName>
</protein>
<reference evidence="2 3" key="1">
    <citation type="journal article" date="2024" name="Nat. Commun.">
        <title>Phylogenomics reveals the evolutionary origins of lichenization in chlorophyte algae.</title>
        <authorList>
            <person name="Puginier C."/>
            <person name="Libourel C."/>
            <person name="Otte J."/>
            <person name="Skaloud P."/>
            <person name="Haon M."/>
            <person name="Grisel S."/>
            <person name="Petersen M."/>
            <person name="Berrin J.G."/>
            <person name="Delaux P.M."/>
            <person name="Dal Grande F."/>
            <person name="Keller J."/>
        </authorList>
    </citation>
    <scope>NUCLEOTIDE SEQUENCE [LARGE SCALE GENOMIC DNA]</scope>
    <source>
        <strain evidence="2 3">SAG 216-7</strain>
    </source>
</reference>
<comment type="caution">
    <text evidence="2">The sequence shown here is derived from an EMBL/GenBank/DDBJ whole genome shotgun (WGS) entry which is preliminary data.</text>
</comment>
<evidence type="ECO:0000313" key="3">
    <source>
        <dbReference type="Proteomes" id="UP001491310"/>
    </source>
</evidence>
<feature type="compositionally biased region" description="Low complexity" evidence="1">
    <location>
        <begin position="1350"/>
        <end position="1438"/>
    </location>
</feature>
<feature type="region of interest" description="Disordered" evidence="1">
    <location>
        <begin position="240"/>
        <end position="300"/>
    </location>
</feature>
<feature type="compositionally biased region" description="Polar residues" evidence="1">
    <location>
        <begin position="1439"/>
        <end position="1467"/>
    </location>
</feature>
<feature type="region of interest" description="Disordered" evidence="1">
    <location>
        <begin position="1325"/>
        <end position="1471"/>
    </location>
</feature>
<evidence type="ECO:0000313" key="2">
    <source>
        <dbReference type="EMBL" id="KAK9908215.1"/>
    </source>
</evidence>
<feature type="compositionally biased region" description="Low complexity" evidence="1">
    <location>
        <begin position="1508"/>
        <end position="1520"/>
    </location>
</feature>
<gene>
    <name evidence="2" type="ORF">WJX75_004335</name>
</gene>
<feature type="region of interest" description="Disordered" evidence="1">
    <location>
        <begin position="1"/>
        <end position="199"/>
    </location>
</feature>
<feature type="region of interest" description="Disordered" evidence="1">
    <location>
        <begin position="588"/>
        <end position="623"/>
    </location>
</feature>
<dbReference type="Proteomes" id="UP001491310">
    <property type="component" value="Unassembled WGS sequence"/>
</dbReference>
<feature type="compositionally biased region" description="Low complexity" evidence="1">
    <location>
        <begin position="52"/>
        <end position="69"/>
    </location>
</feature>
<feature type="compositionally biased region" description="Low complexity" evidence="1">
    <location>
        <begin position="84"/>
        <end position="106"/>
    </location>
</feature>
<dbReference type="EMBL" id="JALJOT010000008">
    <property type="protein sequence ID" value="KAK9908215.1"/>
    <property type="molecule type" value="Genomic_DNA"/>
</dbReference>
<evidence type="ECO:0000256" key="1">
    <source>
        <dbReference type="SAM" id="MobiDB-lite"/>
    </source>
</evidence>
<feature type="region of interest" description="Disordered" evidence="1">
    <location>
        <begin position="1508"/>
        <end position="1528"/>
    </location>
</feature>
<feature type="compositionally biased region" description="Low complexity" evidence="1">
    <location>
        <begin position="19"/>
        <end position="42"/>
    </location>
</feature>
<sequence length="1528" mass="148292">MHPVCTPRIHSSDTPVPAPESAPATPASRGGFPGTGATPGTNTPGGTGGAFPGRVAKTPGAEAPAPAAPRTGLPGGYNYAGNNAQVAQSRAAAGATQQAASTTPTQPKERVTAQATRSAEKHRKKKVESADAAAPAGAGSVGEVTSSSGANTAAAAAQPAATSSTVGTFTTNSNTAPQATSAAAQPQAAAALPAAGATGQVTDAGTAGSFSVMQQPTNLVATSNFAADGTFYTGDGQVVQKTSQGSVPPAAASTTTGQVGSEQSSKTAARSNPQVGSIDVDNNSRSALGNSKAAASAPTAGVNASGRRHLAQADLGAVAQQFLAGLANGAQQGNQAAASQAGLSSQPLGGQVQTNNLQNSAASGASSNAAAADQSGVVSGKAYQSASATSPLTPYNTAMENSIGNVVQQVTSSFGKQPGSNLQQQSGAAATSDIAAANQFTEPTLPANREIVSFNVPHADFPTALAGGGAGAMAGRKLQDAAGMISPPQPVQEAAPLDINQAQTTPLAALQHLASTITEQTGPTALRNPQPMAASSGSNANFGSGDNSGYSANSGYDANSEYGAASGNAAGSGISAAAAVPADYSSSAAAQPASGSSLSGAAPFAASSSAHSGDSAGDSASTPYDAAATGYGAQPMAAASQALPAGGSDETNFNAGRGANAAQSLGGLTGVAVNLLNGRRLQALDSSTLDNVAGTVAKDSSVQAAAVSLVKAASTASGGYWTSAPSDTAAAMKVIQLAVADKASVAAATQLASAVRTAAITAFGSSLPESLSTAASHLDVASLVQDPSVQSAAVPVLQAAAAAAGNSWDGAALGLDGAAEATVASAVADTATVTAARSLAQTVVSQTALMSFGTSLGNLLSGRRLQQANFGNVVSSVTTDPAVQAAALHVLEAANTEVAALQALRASDANTPAQAPAAAAPLGSSLTALQQLVSSVSHNAIATALPFTQQTTSSSAGPTDWEAVLSAPGNAAAAAAAAQKDSSVVKKFDAAQTAADAAASVKGAVTALLPGAGGRRLAAAGDGQAAGRKLQSDEGLFPNLGTSMSNTLTSLSTNARTMEENAAIELAKHVVRTLGVDSNTQGFATPHSQYGYNPIAAVVPYGSAVNTAATDLPPSSVSTDSSGTVTASALNGEVTTPNAAGVAQSGGALPLAAAMQAGLTSASTSALGRRLLDQAAQQTGPSLQSIITTVQSLASAVQTALSPSSAPQASSVQASSSASLAPQPITTQGTKLALSQPSFQAVSNNGYGGSSYGGSSGGGGGGKVGVTQATTYSGEGGNQLSTNDIHLDNSASNFVIGPDGKVPSLASQGGAAAVAQQLGLLVPNGGTQASQSVPSPPASDNSGYGGNYGNYGNQQTPQQSPSYGSGSSNNYNNNNNNNNNQSPTYGYGSNSNSSPANSYGSNGNSGYGQNTNSNAGYGSNSNAYSPSNSGSTGGTPNTVTAYNTGSYGASSTGNGNQSGPTVQQGSSYAAPVNSLETQSTTAFANAVPYNPSQQGWSATAANTAVPAGNNGWQAANQGAASYQQSALG</sequence>